<sequence length="363" mass="40615">MKYIKVMAFIILALSIMGCSKNASNNIQTAKTHQVIDMAGRMVDIPVEINQIYSTGQPGVVMLYTLCPDKLLGWCMELSSDEASYINAKYLSLPILGLMQGNNSSANKEEIMERDPDIILMMTIISEESISAANEIQETMGIPVIVADFSLQNICDTYEFLGTILNESERATELSNYCKETIESAKQIASTIKDEDVLKVYYAQGSTGLQTAPKGSSHSEVIDLVGGENVVMLNADTDGRLNINMEQLLRYNPDVIIASYSMGHNDNNGGVFSILTNASYEWQLVKAVKKDMVYATPCLPYNWLDMPPSVNRIIGIKWLGNLLYPAYYQYDIKQETKKFYSLFYQKELSDEKINNLLANALRN</sequence>
<dbReference type="InterPro" id="IPR002491">
    <property type="entry name" value="ABC_transptr_periplasmic_BD"/>
</dbReference>
<dbReference type="OrthoDB" id="9787830at2"/>
<keyword evidence="5" id="KW-1185">Reference proteome</keyword>
<reference evidence="4 5" key="1">
    <citation type="submission" date="2016-10" db="EMBL/GenBank/DDBJ databases">
        <authorList>
            <person name="de Groot N.N."/>
        </authorList>
    </citation>
    <scope>NUCLEOTIDE SEQUENCE [LARGE SCALE GENOMIC DNA]</scope>
    <source>
        <strain evidence="4 5">DSM 9179</strain>
    </source>
</reference>
<dbReference type="Pfam" id="PF01497">
    <property type="entry name" value="Peripla_BP_2"/>
    <property type="match status" value="1"/>
</dbReference>
<name>A0A1I0RXK1_9FIRM</name>
<dbReference type="PANTHER" id="PTHR30535">
    <property type="entry name" value="VITAMIN B12-BINDING PROTEIN"/>
    <property type="match status" value="1"/>
</dbReference>
<comment type="similarity">
    <text evidence="1">Belongs to the bacterial solute-binding protein 8 family.</text>
</comment>
<gene>
    <name evidence="4" type="ORF">SAMN05421659_1307</name>
</gene>
<feature type="signal peptide" evidence="2">
    <location>
        <begin position="1"/>
        <end position="23"/>
    </location>
</feature>
<proteinExistence type="inferred from homology"/>
<accession>A0A1I0RXK1</accession>
<dbReference type="PANTHER" id="PTHR30535:SF34">
    <property type="entry name" value="MOLYBDATE-BINDING PROTEIN MOLA"/>
    <property type="match status" value="1"/>
</dbReference>
<evidence type="ECO:0000256" key="2">
    <source>
        <dbReference type="SAM" id="SignalP"/>
    </source>
</evidence>
<dbReference type="PROSITE" id="PS50983">
    <property type="entry name" value="FE_B12_PBP"/>
    <property type="match status" value="1"/>
</dbReference>
<evidence type="ECO:0000256" key="1">
    <source>
        <dbReference type="ARBA" id="ARBA00008814"/>
    </source>
</evidence>
<evidence type="ECO:0000313" key="4">
    <source>
        <dbReference type="EMBL" id="SEW46188.1"/>
    </source>
</evidence>
<dbReference type="Gene3D" id="1.20.58.2180">
    <property type="match status" value="1"/>
</dbReference>
<dbReference type="PROSITE" id="PS51257">
    <property type="entry name" value="PROKAR_LIPOPROTEIN"/>
    <property type="match status" value="1"/>
</dbReference>
<dbReference type="RefSeq" id="WP_092458281.1">
    <property type="nucleotide sequence ID" value="NZ_FOJI01000030.1"/>
</dbReference>
<dbReference type="STRING" id="99656.SAMN05421659_1307"/>
<feature type="chain" id="PRO_5038654838" evidence="2">
    <location>
        <begin position="24"/>
        <end position="363"/>
    </location>
</feature>
<dbReference type="AlphaFoldDB" id="A0A1I0RXK1"/>
<evidence type="ECO:0000313" key="5">
    <source>
        <dbReference type="Proteomes" id="UP000199701"/>
    </source>
</evidence>
<protein>
    <submittedName>
        <fullName evidence="4">Iron complex transport system substrate-binding protein</fullName>
    </submittedName>
</protein>
<dbReference type="Proteomes" id="UP000199701">
    <property type="component" value="Unassembled WGS sequence"/>
</dbReference>
<dbReference type="GO" id="GO:0071281">
    <property type="term" value="P:cellular response to iron ion"/>
    <property type="evidence" value="ECO:0007669"/>
    <property type="project" value="TreeGrafter"/>
</dbReference>
<dbReference type="InterPro" id="IPR050902">
    <property type="entry name" value="ABC_Transporter_SBP"/>
</dbReference>
<dbReference type="SUPFAM" id="SSF53807">
    <property type="entry name" value="Helical backbone' metal receptor"/>
    <property type="match status" value="1"/>
</dbReference>
<feature type="domain" description="Fe/B12 periplasmic-binding" evidence="3">
    <location>
        <begin position="51"/>
        <end position="327"/>
    </location>
</feature>
<organism evidence="4 5">
    <name type="scientific">[Clostridium] fimetarium</name>
    <dbReference type="NCBI Taxonomy" id="99656"/>
    <lineage>
        <taxon>Bacteria</taxon>
        <taxon>Bacillati</taxon>
        <taxon>Bacillota</taxon>
        <taxon>Clostridia</taxon>
        <taxon>Lachnospirales</taxon>
        <taxon>Lachnospiraceae</taxon>
    </lineage>
</organism>
<dbReference type="Gene3D" id="3.40.50.1980">
    <property type="entry name" value="Nitrogenase molybdenum iron protein domain"/>
    <property type="match status" value="2"/>
</dbReference>
<keyword evidence="2" id="KW-0732">Signal</keyword>
<evidence type="ECO:0000259" key="3">
    <source>
        <dbReference type="PROSITE" id="PS50983"/>
    </source>
</evidence>
<dbReference type="EMBL" id="FOJI01000030">
    <property type="protein sequence ID" value="SEW46188.1"/>
    <property type="molecule type" value="Genomic_DNA"/>
</dbReference>